<dbReference type="GO" id="GO:0045892">
    <property type="term" value="P:negative regulation of DNA-templated transcription"/>
    <property type="evidence" value="ECO:0007669"/>
    <property type="project" value="TreeGrafter"/>
</dbReference>
<dbReference type="PANTHER" id="PTHR33202">
    <property type="entry name" value="ZINC UPTAKE REGULATION PROTEIN"/>
    <property type="match status" value="1"/>
</dbReference>
<evidence type="ECO:0000256" key="4">
    <source>
        <dbReference type="ARBA" id="ARBA00023015"/>
    </source>
</evidence>
<protein>
    <submittedName>
        <fullName evidence="8">Transcriptional repressor</fullName>
    </submittedName>
</protein>
<dbReference type="Pfam" id="PF01475">
    <property type="entry name" value="FUR"/>
    <property type="match status" value="1"/>
</dbReference>
<dbReference type="InterPro" id="IPR043135">
    <property type="entry name" value="Fur_C"/>
</dbReference>
<dbReference type="GO" id="GO:0003700">
    <property type="term" value="F:DNA-binding transcription factor activity"/>
    <property type="evidence" value="ECO:0007669"/>
    <property type="project" value="InterPro"/>
</dbReference>
<dbReference type="PANTHER" id="PTHR33202:SF7">
    <property type="entry name" value="FERRIC UPTAKE REGULATION PROTEIN"/>
    <property type="match status" value="1"/>
</dbReference>
<evidence type="ECO:0000313" key="9">
    <source>
        <dbReference type="Proteomes" id="UP000266389"/>
    </source>
</evidence>
<sequence>MSVQRRKIGQRYSRQREHILRIVQNTDSHPTADWVYEQARAVIPNISLGTVYRNLNLLVEEGLIQRVLLGDGIVRYDGKLGPHHHFICTKTGKIYDVEVPIGDSLLKELAAKTGLKATSYKIEFYGEKT</sequence>
<dbReference type="CDD" id="cd07153">
    <property type="entry name" value="Fur_like"/>
    <property type="match status" value="1"/>
</dbReference>
<dbReference type="Gene3D" id="3.30.1490.190">
    <property type="match status" value="1"/>
</dbReference>
<dbReference type="GO" id="GO:0000976">
    <property type="term" value="F:transcription cis-regulatory region binding"/>
    <property type="evidence" value="ECO:0007669"/>
    <property type="project" value="TreeGrafter"/>
</dbReference>
<keyword evidence="6" id="KW-0804">Transcription</keyword>
<keyword evidence="3 7" id="KW-0862">Zinc</keyword>
<keyword evidence="5" id="KW-0238">DNA-binding</keyword>
<dbReference type="Gene3D" id="1.10.10.10">
    <property type="entry name" value="Winged helix-like DNA-binding domain superfamily/Winged helix DNA-binding domain"/>
    <property type="match status" value="1"/>
</dbReference>
<evidence type="ECO:0000256" key="3">
    <source>
        <dbReference type="ARBA" id="ARBA00022833"/>
    </source>
</evidence>
<proteinExistence type="inferred from homology"/>
<dbReference type="InterPro" id="IPR036390">
    <property type="entry name" value="WH_DNA-bd_sf"/>
</dbReference>
<keyword evidence="4" id="KW-0805">Transcription regulation</keyword>
<organism evidence="8 9">
    <name type="scientific">Candidatus Thermochlorobacter aerophilus</name>
    <dbReference type="NCBI Taxonomy" id="1868324"/>
    <lineage>
        <taxon>Bacteria</taxon>
        <taxon>Pseudomonadati</taxon>
        <taxon>Chlorobiota</taxon>
        <taxon>Chlorobiia</taxon>
        <taxon>Chlorobiales</taxon>
        <taxon>Candidatus Thermochlorobacteriaceae</taxon>
        <taxon>Candidatus Thermochlorobacter</taxon>
    </lineage>
</organism>
<name>A0A395LZN5_9BACT</name>
<comment type="caution">
    <text evidence="8">The sequence shown here is derived from an EMBL/GenBank/DDBJ whole genome shotgun (WGS) entry which is preliminary data.</text>
</comment>
<dbReference type="InterPro" id="IPR036388">
    <property type="entry name" value="WH-like_DNA-bd_sf"/>
</dbReference>
<feature type="binding site" evidence="7">
    <location>
        <position position="88"/>
    </location>
    <ligand>
        <name>Zn(2+)</name>
        <dbReference type="ChEBI" id="CHEBI:29105"/>
    </ligand>
</feature>
<reference evidence="8 9" key="1">
    <citation type="journal article" date="2011" name="ISME J.">
        <title>Community ecology of hot spring cyanobacterial mats: predominant populations and their functional potential.</title>
        <authorList>
            <person name="Klatt C.G."/>
            <person name="Wood J.M."/>
            <person name="Rusch D.B."/>
            <person name="Bateson M.M."/>
            <person name="Hamamura N."/>
            <person name="Heidelberg J.F."/>
            <person name="Grossman A.R."/>
            <person name="Bhaya D."/>
            <person name="Cohan F.M."/>
            <person name="Kuhl M."/>
            <person name="Bryant D.A."/>
            <person name="Ward D.M."/>
        </authorList>
    </citation>
    <scope>NUCLEOTIDE SEQUENCE [LARGE SCALE GENOMIC DNA]</scope>
    <source>
        <strain evidence="8">OS</strain>
    </source>
</reference>
<dbReference type="GO" id="GO:1900376">
    <property type="term" value="P:regulation of secondary metabolite biosynthetic process"/>
    <property type="evidence" value="ECO:0007669"/>
    <property type="project" value="TreeGrafter"/>
</dbReference>
<dbReference type="EMBL" id="PHFL01000049">
    <property type="protein sequence ID" value="RFM23989.1"/>
    <property type="molecule type" value="Genomic_DNA"/>
</dbReference>
<evidence type="ECO:0000256" key="1">
    <source>
        <dbReference type="ARBA" id="ARBA00007957"/>
    </source>
</evidence>
<comment type="cofactor">
    <cofactor evidence="7">
        <name>Zn(2+)</name>
        <dbReference type="ChEBI" id="CHEBI:29105"/>
    </cofactor>
    <text evidence="7">Binds 1 zinc ion per subunit.</text>
</comment>
<dbReference type="GO" id="GO:0008270">
    <property type="term" value="F:zinc ion binding"/>
    <property type="evidence" value="ECO:0007669"/>
    <property type="project" value="TreeGrafter"/>
</dbReference>
<evidence type="ECO:0000256" key="6">
    <source>
        <dbReference type="ARBA" id="ARBA00023163"/>
    </source>
</evidence>
<gene>
    <name evidence="8" type="ORF">D0433_07775</name>
</gene>
<comment type="similarity">
    <text evidence="1">Belongs to the Fur family.</text>
</comment>
<keyword evidence="7" id="KW-0479">Metal-binding</keyword>
<evidence type="ECO:0000256" key="2">
    <source>
        <dbReference type="ARBA" id="ARBA00022491"/>
    </source>
</evidence>
<dbReference type="AlphaFoldDB" id="A0A395LZN5"/>
<keyword evidence="2" id="KW-0678">Repressor</keyword>
<evidence type="ECO:0000313" key="8">
    <source>
        <dbReference type="EMBL" id="RFM23989.1"/>
    </source>
</evidence>
<accession>A0A395LZN5</accession>
<evidence type="ECO:0000256" key="5">
    <source>
        <dbReference type="ARBA" id="ARBA00023125"/>
    </source>
</evidence>
<dbReference type="SUPFAM" id="SSF46785">
    <property type="entry name" value="Winged helix' DNA-binding domain"/>
    <property type="match status" value="1"/>
</dbReference>
<dbReference type="Proteomes" id="UP000266389">
    <property type="component" value="Unassembled WGS sequence"/>
</dbReference>
<evidence type="ECO:0000256" key="7">
    <source>
        <dbReference type="PIRSR" id="PIRSR602481-1"/>
    </source>
</evidence>
<dbReference type="InterPro" id="IPR002481">
    <property type="entry name" value="FUR"/>
</dbReference>